<sequence length="135" mass="14836">MRRSGRGRGPRSVAPAHDGANSGRLGQDKTRWSADHGCNIRGQLRKNEQAATWYAMTATEIYVIPLRDDIPPRPLAVLTARLCNQPLTWANRTRYSAPLHAAQKMDLDHPQYRRTRAADGGDTGAESTMTGDAAP</sequence>
<feature type="region of interest" description="Disordered" evidence="1">
    <location>
        <begin position="107"/>
        <end position="135"/>
    </location>
</feature>
<comment type="caution">
    <text evidence="3">The sequence shown here is derived from an EMBL/GenBank/DDBJ whole genome shotgun (WGS) entry which is preliminary data.</text>
</comment>
<organism evidence="3 4">
    <name type="scientific">Actinomadura geliboluensis</name>
    <dbReference type="NCBI Taxonomy" id="882440"/>
    <lineage>
        <taxon>Bacteria</taxon>
        <taxon>Bacillati</taxon>
        <taxon>Actinomycetota</taxon>
        <taxon>Actinomycetes</taxon>
        <taxon>Streptosporangiales</taxon>
        <taxon>Thermomonosporaceae</taxon>
        <taxon>Actinomadura</taxon>
    </lineage>
</organism>
<feature type="compositionally biased region" description="Basic and acidic residues" evidence="1">
    <location>
        <begin position="107"/>
        <end position="119"/>
    </location>
</feature>
<dbReference type="OrthoDB" id="4561883at2"/>
<evidence type="ECO:0000256" key="1">
    <source>
        <dbReference type="SAM" id="MobiDB-lite"/>
    </source>
</evidence>
<gene>
    <name evidence="3" type="ORF">ETD96_08365</name>
</gene>
<feature type="compositionally biased region" description="Polar residues" evidence="1">
    <location>
        <begin position="125"/>
        <end position="135"/>
    </location>
</feature>
<dbReference type="EMBL" id="VCKZ01000039">
    <property type="protein sequence ID" value="TMR40883.1"/>
    <property type="molecule type" value="Genomic_DNA"/>
</dbReference>
<dbReference type="InterPro" id="IPR024996">
    <property type="entry name" value="RNaseH_pPIWI_RE"/>
</dbReference>
<feature type="domain" description="pPIWI-RE RNaseH" evidence="2">
    <location>
        <begin position="20"/>
        <end position="111"/>
    </location>
</feature>
<dbReference type="Pfam" id="PF13032">
    <property type="entry name" value="RNaseH_pPIWI_RE"/>
    <property type="match status" value="1"/>
</dbReference>
<feature type="region of interest" description="Disordered" evidence="1">
    <location>
        <begin position="1"/>
        <end position="34"/>
    </location>
</feature>
<evidence type="ECO:0000313" key="4">
    <source>
        <dbReference type="Proteomes" id="UP000305238"/>
    </source>
</evidence>
<name>A0A5S4H6M5_9ACTN</name>
<dbReference type="Proteomes" id="UP000305238">
    <property type="component" value="Unassembled WGS sequence"/>
</dbReference>
<dbReference type="AlphaFoldDB" id="A0A5S4H6M5"/>
<dbReference type="RefSeq" id="WP_138635722.1">
    <property type="nucleotide sequence ID" value="NZ_VCKZ01000039.1"/>
</dbReference>
<proteinExistence type="predicted"/>
<keyword evidence="4" id="KW-1185">Reference proteome</keyword>
<evidence type="ECO:0000259" key="2">
    <source>
        <dbReference type="Pfam" id="PF13032"/>
    </source>
</evidence>
<reference evidence="3 4" key="1">
    <citation type="submission" date="2019-05" db="EMBL/GenBank/DDBJ databases">
        <title>Draft genome sequence of Actinomadura geliboluensis A8036.</title>
        <authorList>
            <person name="Saricaoglu S."/>
            <person name="Isik K."/>
        </authorList>
    </citation>
    <scope>NUCLEOTIDE SEQUENCE [LARGE SCALE GENOMIC DNA]</scope>
    <source>
        <strain evidence="3 4">A8036</strain>
    </source>
</reference>
<accession>A0A5S4H6M5</accession>
<evidence type="ECO:0000313" key="3">
    <source>
        <dbReference type="EMBL" id="TMR40883.1"/>
    </source>
</evidence>
<protein>
    <submittedName>
        <fullName evidence="3">DUF3893 domain-containing protein</fullName>
    </submittedName>
</protein>